<evidence type="ECO:0008006" key="4">
    <source>
        <dbReference type="Google" id="ProtNLM"/>
    </source>
</evidence>
<dbReference type="PROSITE" id="PS51257">
    <property type="entry name" value="PROKAR_LIPOPROTEIN"/>
    <property type="match status" value="1"/>
</dbReference>
<dbReference type="AlphaFoldDB" id="A0A5R8MIK0"/>
<accession>A0A5R8MIK0</accession>
<dbReference type="InterPro" id="IPR004564">
    <property type="entry name" value="OM_lipoprot_carrier_LolA-like"/>
</dbReference>
<keyword evidence="1" id="KW-0732">Signal</keyword>
<comment type="caution">
    <text evidence="2">The sequence shown here is derived from an EMBL/GenBank/DDBJ whole genome shotgun (WGS) entry which is preliminary data.</text>
</comment>
<feature type="chain" id="PRO_5024368854" description="Outer membrane lipoprotein carrier protein LolA" evidence="1">
    <location>
        <begin position="26"/>
        <end position="200"/>
    </location>
</feature>
<dbReference type="Pfam" id="PF19574">
    <property type="entry name" value="LolA_3"/>
    <property type="match status" value="1"/>
</dbReference>
<gene>
    <name evidence="2" type="ORF">FEI13_07560</name>
</gene>
<dbReference type="Proteomes" id="UP000306973">
    <property type="component" value="Unassembled WGS sequence"/>
</dbReference>
<protein>
    <recommendedName>
        <fullName evidence="4">Outer membrane lipoprotein carrier protein LolA</fullName>
    </recommendedName>
</protein>
<dbReference type="OrthoDB" id="6372173at2"/>
<feature type="signal peptide" evidence="1">
    <location>
        <begin position="1"/>
        <end position="25"/>
    </location>
</feature>
<proteinExistence type="predicted"/>
<reference evidence="2 3" key="1">
    <citation type="journal article" date="2007" name="Int. J. Syst. Evol. Microbiol.">
        <title>Halomonas saccharevitans sp. nov., Halomonas arcis sp. nov. and Halomonas subterranea sp. nov., halophilic bacteria isolated from hypersaline environments of China.</title>
        <authorList>
            <person name="Xu X.W."/>
            <person name="Wu Y.H."/>
            <person name="Zhou Z."/>
            <person name="Wang C.S."/>
            <person name="Zhou Y.G."/>
            <person name="Zhang H.B."/>
            <person name="Wang Y."/>
            <person name="Wu M."/>
        </authorList>
    </citation>
    <scope>NUCLEOTIDE SEQUENCE [LARGE SCALE GENOMIC DNA]</scope>
    <source>
        <strain evidence="2 3">TBZ3</strain>
    </source>
</reference>
<name>A0A5R8MIK0_9GAMM</name>
<keyword evidence="3" id="KW-1185">Reference proteome</keyword>
<evidence type="ECO:0000313" key="2">
    <source>
        <dbReference type="EMBL" id="TLF51787.1"/>
    </source>
</evidence>
<sequence length="200" mass="21312">MTRPSVLVASALLWALMSCAGTTLAAAVDSQTTPATGTLDLDALGAQLSHDVPACVTFDQRRWMEDLGTELPSKGYFRRQPSGLVWQTLTPVEDRVVLSADNPELPPGLKALLPVLTGMLEGDWDSLEQHFDVELSGSMAAWQAELAPRDTAIAERLDDVELSGGDEVEALEVAFSDGDQLALYLTPVECSESPGGADTP</sequence>
<organism evidence="2 3">
    <name type="scientific">Halomonas urmiana</name>
    <dbReference type="NCBI Taxonomy" id="490901"/>
    <lineage>
        <taxon>Bacteria</taxon>
        <taxon>Pseudomonadati</taxon>
        <taxon>Pseudomonadota</taxon>
        <taxon>Gammaproteobacteria</taxon>
        <taxon>Oceanospirillales</taxon>
        <taxon>Halomonadaceae</taxon>
        <taxon>Halomonas</taxon>
    </lineage>
</organism>
<evidence type="ECO:0000313" key="3">
    <source>
        <dbReference type="Proteomes" id="UP000306973"/>
    </source>
</evidence>
<evidence type="ECO:0000256" key="1">
    <source>
        <dbReference type="SAM" id="SignalP"/>
    </source>
</evidence>
<dbReference type="RefSeq" id="WP_138180935.1">
    <property type="nucleotide sequence ID" value="NZ_VBUI01000009.1"/>
</dbReference>
<dbReference type="EMBL" id="VBUI01000009">
    <property type="protein sequence ID" value="TLF51787.1"/>
    <property type="molecule type" value="Genomic_DNA"/>
</dbReference>